<keyword evidence="6" id="KW-0436">Ligase</keyword>
<dbReference type="GO" id="GO:0035999">
    <property type="term" value="P:tetrahydrofolate interconversion"/>
    <property type="evidence" value="ECO:0007669"/>
    <property type="project" value="TreeGrafter"/>
</dbReference>
<dbReference type="PANTHER" id="PTHR23407">
    <property type="entry name" value="ATPASE INHIBITOR/5-FORMYLTETRAHYDROFOLATE CYCLO-LIGASE"/>
    <property type="match status" value="1"/>
</dbReference>
<evidence type="ECO:0000256" key="1">
    <source>
        <dbReference type="ARBA" id="ARBA00010638"/>
    </source>
</evidence>
<evidence type="ECO:0000313" key="7">
    <source>
        <dbReference type="Proteomes" id="UP000184245"/>
    </source>
</evidence>
<dbReference type="InterPro" id="IPR002698">
    <property type="entry name" value="FTHF_cligase"/>
</dbReference>
<keyword evidence="5" id="KW-0460">Magnesium</keyword>
<evidence type="ECO:0000256" key="2">
    <source>
        <dbReference type="ARBA" id="ARBA00022741"/>
    </source>
</evidence>
<dbReference type="PANTHER" id="PTHR23407:SF1">
    <property type="entry name" value="5-FORMYLTETRAHYDROFOLATE CYCLO-LIGASE"/>
    <property type="match status" value="1"/>
</dbReference>
<dbReference type="EMBL" id="FQVI01000015">
    <property type="protein sequence ID" value="SHF18284.1"/>
    <property type="molecule type" value="Genomic_DNA"/>
</dbReference>
<proteinExistence type="inferred from homology"/>
<feature type="binding site" evidence="4">
    <location>
        <position position="55"/>
    </location>
    <ligand>
        <name>substrate</name>
    </ligand>
</feature>
<dbReference type="OrthoDB" id="9801938at2"/>
<dbReference type="GO" id="GO:0046872">
    <property type="term" value="F:metal ion binding"/>
    <property type="evidence" value="ECO:0007669"/>
    <property type="project" value="UniProtKB-KW"/>
</dbReference>
<evidence type="ECO:0000256" key="4">
    <source>
        <dbReference type="PIRSR" id="PIRSR006806-1"/>
    </source>
</evidence>
<protein>
    <recommendedName>
        <fullName evidence="5">5-formyltetrahydrofolate cyclo-ligase</fullName>
        <ecNumber evidence="5">6.3.3.2</ecNumber>
    </recommendedName>
</protein>
<dbReference type="NCBIfam" id="TIGR02727">
    <property type="entry name" value="MTHFS_bact"/>
    <property type="match status" value="1"/>
</dbReference>
<keyword evidence="2 4" id="KW-0547">Nucleotide-binding</keyword>
<dbReference type="PIRSF" id="PIRSF006806">
    <property type="entry name" value="FTHF_cligase"/>
    <property type="match status" value="1"/>
</dbReference>
<dbReference type="GO" id="GO:0030272">
    <property type="term" value="F:5-formyltetrahydrofolate cyclo-ligase activity"/>
    <property type="evidence" value="ECO:0007669"/>
    <property type="project" value="UniProtKB-EC"/>
</dbReference>
<dbReference type="InterPro" id="IPR037171">
    <property type="entry name" value="NagB/RpiA_transferase-like"/>
</dbReference>
<dbReference type="Gene3D" id="3.40.50.10420">
    <property type="entry name" value="NagB/RpiA/CoA transferase-like"/>
    <property type="match status" value="1"/>
</dbReference>
<organism evidence="6 7">
    <name type="scientific">Lactonifactor longoviformis DSM 17459</name>
    <dbReference type="NCBI Taxonomy" id="1122155"/>
    <lineage>
        <taxon>Bacteria</taxon>
        <taxon>Bacillati</taxon>
        <taxon>Bacillota</taxon>
        <taxon>Clostridia</taxon>
        <taxon>Eubacteriales</taxon>
        <taxon>Clostridiaceae</taxon>
        <taxon>Lactonifactor</taxon>
    </lineage>
</organism>
<comment type="similarity">
    <text evidence="1 5">Belongs to the 5-formyltetrahydrofolate cyclo-ligase family.</text>
</comment>
<dbReference type="SUPFAM" id="SSF100950">
    <property type="entry name" value="NagB/RpiA/CoA transferase-like"/>
    <property type="match status" value="1"/>
</dbReference>
<comment type="cofactor">
    <cofactor evidence="5">
        <name>Mg(2+)</name>
        <dbReference type="ChEBI" id="CHEBI:18420"/>
    </cofactor>
</comment>
<dbReference type="AlphaFoldDB" id="A0A1M4ZJU0"/>
<name>A0A1M4ZJU0_9CLOT</name>
<accession>A0A1M4ZJU0</accession>
<dbReference type="EC" id="6.3.3.2" evidence="5"/>
<feature type="binding site" evidence="4">
    <location>
        <begin position="129"/>
        <end position="137"/>
    </location>
    <ligand>
        <name>ATP</name>
        <dbReference type="ChEBI" id="CHEBI:30616"/>
    </ligand>
</feature>
<dbReference type="STRING" id="1122155.SAMN02745158_02802"/>
<dbReference type="Proteomes" id="UP000184245">
    <property type="component" value="Unassembled WGS sequence"/>
</dbReference>
<evidence type="ECO:0000256" key="5">
    <source>
        <dbReference type="RuleBase" id="RU361279"/>
    </source>
</evidence>
<dbReference type="GO" id="GO:0005524">
    <property type="term" value="F:ATP binding"/>
    <property type="evidence" value="ECO:0007669"/>
    <property type="project" value="UniProtKB-KW"/>
</dbReference>
<dbReference type="GO" id="GO:0009396">
    <property type="term" value="P:folic acid-containing compound biosynthetic process"/>
    <property type="evidence" value="ECO:0007669"/>
    <property type="project" value="TreeGrafter"/>
</dbReference>
<feature type="binding site" evidence="4">
    <location>
        <begin position="4"/>
        <end position="8"/>
    </location>
    <ligand>
        <name>ATP</name>
        <dbReference type="ChEBI" id="CHEBI:30616"/>
    </ligand>
</feature>
<dbReference type="InterPro" id="IPR024185">
    <property type="entry name" value="FTHF_cligase-like_sf"/>
</dbReference>
<keyword evidence="5" id="KW-0479">Metal-binding</keyword>
<reference evidence="6 7" key="1">
    <citation type="submission" date="2016-11" db="EMBL/GenBank/DDBJ databases">
        <authorList>
            <person name="Jaros S."/>
            <person name="Januszkiewicz K."/>
            <person name="Wedrychowicz H."/>
        </authorList>
    </citation>
    <scope>NUCLEOTIDE SEQUENCE [LARGE SCALE GENOMIC DNA]</scope>
    <source>
        <strain evidence="6 7">DSM 17459</strain>
    </source>
</reference>
<evidence type="ECO:0000313" key="6">
    <source>
        <dbReference type="EMBL" id="SHF18284.1"/>
    </source>
</evidence>
<keyword evidence="3 4" id="KW-0067">ATP-binding</keyword>
<dbReference type="RefSeq" id="WP_072852792.1">
    <property type="nucleotide sequence ID" value="NZ_FQVI01000015.1"/>
</dbReference>
<gene>
    <name evidence="6" type="ORF">SAMN02745158_02802</name>
</gene>
<sequence length="182" mass="21110">MEAKKVIRKEIFKKRSEATEEQVLADSHLIMEKLFLLPEFQEASCIYAYADYNHEVSTKELITHAWEMGKKVAVPKVHGKDMIFYQLDSFDQLEPGYFQIPEPARGEAVEWEDALMIVPGVAFDRARHRVGYGQGFYDRYLSRHTKHPTVAVAFDFQLVPEAPYEETDILPDKLVTEKEIIE</sequence>
<keyword evidence="7" id="KW-1185">Reference proteome</keyword>
<dbReference type="Pfam" id="PF01812">
    <property type="entry name" value="5-FTHF_cyc-lig"/>
    <property type="match status" value="1"/>
</dbReference>
<evidence type="ECO:0000256" key="3">
    <source>
        <dbReference type="ARBA" id="ARBA00022840"/>
    </source>
</evidence>
<comment type="catalytic activity">
    <reaction evidence="5">
        <text>(6S)-5-formyl-5,6,7,8-tetrahydrofolate + ATP = (6R)-5,10-methenyltetrahydrofolate + ADP + phosphate</text>
        <dbReference type="Rhea" id="RHEA:10488"/>
        <dbReference type="ChEBI" id="CHEBI:30616"/>
        <dbReference type="ChEBI" id="CHEBI:43474"/>
        <dbReference type="ChEBI" id="CHEBI:57455"/>
        <dbReference type="ChEBI" id="CHEBI:57457"/>
        <dbReference type="ChEBI" id="CHEBI:456216"/>
        <dbReference type="EC" id="6.3.3.2"/>
    </reaction>
</comment>